<dbReference type="Pfam" id="PF00005">
    <property type="entry name" value="ABC_tran"/>
    <property type="match status" value="1"/>
</dbReference>
<dbReference type="PANTHER" id="PTHR43820:SF4">
    <property type="entry name" value="HIGH-AFFINITY BRANCHED-CHAIN AMINO ACID TRANSPORT ATP-BINDING PROTEIN LIVF"/>
    <property type="match status" value="1"/>
</dbReference>
<evidence type="ECO:0000256" key="1">
    <source>
        <dbReference type="ARBA" id="ARBA00005417"/>
    </source>
</evidence>
<keyword evidence="2" id="KW-0813">Transport</keyword>
<comment type="similarity">
    <text evidence="1">Belongs to the ABC transporter superfamily.</text>
</comment>
<reference evidence="8" key="1">
    <citation type="journal article" date="2019" name="Int. J. Syst. Evol. Microbiol.">
        <title>The Global Catalogue of Microorganisms (GCM) 10K type strain sequencing project: providing services to taxonomists for standard genome sequencing and annotation.</title>
        <authorList>
            <consortium name="The Broad Institute Genomics Platform"/>
            <consortium name="The Broad Institute Genome Sequencing Center for Infectious Disease"/>
            <person name="Wu L."/>
            <person name="Ma J."/>
        </authorList>
    </citation>
    <scope>NUCLEOTIDE SEQUENCE [LARGE SCALE GENOMIC DNA]</scope>
    <source>
        <strain evidence="8">CGMCC 4.7397</strain>
    </source>
</reference>
<keyword evidence="8" id="KW-1185">Reference proteome</keyword>
<dbReference type="InterPro" id="IPR003593">
    <property type="entry name" value="AAA+_ATPase"/>
</dbReference>
<dbReference type="Gene3D" id="3.40.50.300">
    <property type="entry name" value="P-loop containing nucleotide triphosphate hydrolases"/>
    <property type="match status" value="1"/>
</dbReference>
<keyword evidence="4 7" id="KW-0067">ATP-binding</keyword>
<organism evidence="7 8">
    <name type="scientific">Pseudonocardia lutea</name>
    <dbReference type="NCBI Taxonomy" id="2172015"/>
    <lineage>
        <taxon>Bacteria</taxon>
        <taxon>Bacillati</taxon>
        <taxon>Actinomycetota</taxon>
        <taxon>Actinomycetes</taxon>
        <taxon>Pseudonocardiales</taxon>
        <taxon>Pseudonocardiaceae</taxon>
        <taxon>Pseudonocardia</taxon>
    </lineage>
</organism>
<evidence type="ECO:0000259" key="6">
    <source>
        <dbReference type="PROSITE" id="PS50893"/>
    </source>
</evidence>
<dbReference type="InterPro" id="IPR052156">
    <property type="entry name" value="BCAA_Transport_ATP-bd_LivF"/>
</dbReference>
<evidence type="ECO:0000256" key="3">
    <source>
        <dbReference type="ARBA" id="ARBA00022741"/>
    </source>
</evidence>
<dbReference type="PROSITE" id="PS00211">
    <property type="entry name" value="ABC_TRANSPORTER_1"/>
    <property type="match status" value="1"/>
</dbReference>
<sequence length="231" mass="23965">MLEITDLHVHHGTTHAVRGVDLTVGAGESVALLGPNGAGKTSLLRAVSGLVDHTGTVRFAGTDLAGASPEEIARRGLLHVPEGRRIFRDLSVHENLLLGTTARGRRSSTPVEAVYDLFPALVPLRSRLGFALSGGEQQMVAIGRALVGGPSLVMLDEPSLGLAPVVVDLVADALAAIRDSVSLLVIEQNVALAARLCDRALVLSGGTVVLERPAAELGSDADLLADYLGRA</sequence>
<accession>A0ABW1I9V7</accession>
<dbReference type="SUPFAM" id="SSF52540">
    <property type="entry name" value="P-loop containing nucleoside triphosphate hydrolases"/>
    <property type="match status" value="1"/>
</dbReference>
<protein>
    <submittedName>
        <fullName evidence="7">ABC transporter ATP-binding protein</fullName>
    </submittedName>
</protein>
<dbReference type="InterPro" id="IPR017871">
    <property type="entry name" value="ABC_transporter-like_CS"/>
</dbReference>
<dbReference type="InterPro" id="IPR003439">
    <property type="entry name" value="ABC_transporter-like_ATP-bd"/>
</dbReference>
<dbReference type="SMART" id="SM00382">
    <property type="entry name" value="AAA"/>
    <property type="match status" value="1"/>
</dbReference>
<dbReference type="Proteomes" id="UP001596119">
    <property type="component" value="Unassembled WGS sequence"/>
</dbReference>
<dbReference type="InterPro" id="IPR027417">
    <property type="entry name" value="P-loop_NTPase"/>
</dbReference>
<evidence type="ECO:0000256" key="5">
    <source>
        <dbReference type="ARBA" id="ARBA00022970"/>
    </source>
</evidence>
<dbReference type="PROSITE" id="PS50893">
    <property type="entry name" value="ABC_TRANSPORTER_2"/>
    <property type="match status" value="1"/>
</dbReference>
<feature type="domain" description="ABC transporter" evidence="6">
    <location>
        <begin position="2"/>
        <end position="230"/>
    </location>
</feature>
<dbReference type="RefSeq" id="WP_379567511.1">
    <property type="nucleotide sequence ID" value="NZ_JBHSQK010000047.1"/>
</dbReference>
<evidence type="ECO:0000313" key="7">
    <source>
        <dbReference type="EMBL" id="MFC5950377.1"/>
    </source>
</evidence>
<dbReference type="EMBL" id="JBHSQK010000047">
    <property type="protein sequence ID" value="MFC5950377.1"/>
    <property type="molecule type" value="Genomic_DNA"/>
</dbReference>
<name>A0ABW1I9V7_9PSEU</name>
<dbReference type="CDD" id="cd03224">
    <property type="entry name" value="ABC_TM1139_LivF_branched"/>
    <property type="match status" value="1"/>
</dbReference>
<proteinExistence type="inferred from homology"/>
<comment type="caution">
    <text evidence="7">The sequence shown here is derived from an EMBL/GenBank/DDBJ whole genome shotgun (WGS) entry which is preliminary data.</text>
</comment>
<dbReference type="GO" id="GO:0005524">
    <property type="term" value="F:ATP binding"/>
    <property type="evidence" value="ECO:0007669"/>
    <property type="project" value="UniProtKB-KW"/>
</dbReference>
<evidence type="ECO:0000313" key="8">
    <source>
        <dbReference type="Proteomes" id="UP001596119"/>
    </source>
</evidence>
<gene>
    <name evidence="7" type="ORF">ACFQH9_19090</name>
</gene>
<keyword evidence="3" id="KW-0547">Nucleotide-binding</keyword>
<dbReference type="PANTHER" id="PTHR43820">
    <property type="entry name" value="HIGH-AFFINITY BRANCHED-CHAIN AMINO ACID TRANSPORT ATP-BINDING PROTEIN LIVF"/>
    <property type="match status" value="1"/>
</dbReference>
<keyword evidence="5" id="KW-0029">Amino-acid transport</keyword>
<evidence type="ECO:0000256" key="4">
    <source>
        <dbReference type="ARBA" id="ARBA00022840"/>
    </source>
</evidence>
<evidence type="ECO:0000256" key="2">
    <source>
        <dbReference type="ARBA" id="ARBA00022448"/>
    </source>
</evidence>